<sequence length="662" mass="66910">MTEPARPDGQWPPQGPPPGGPQGPPGAGPFGPPPGTFGPPPSDFGPPPQPRYAPPDGLPYGPPPPAPPTGGGAGPLRSGRRGRFLLFGGVGALLLALVAGLLVWNSGSGSDEPVAKQNLEPFQQALAELATAPGLRYQDSAGAGRTKQDITVTAAGSRYGTTGDGGTPDREILHVGGKTFTRRPAGPGESGARTWAAGDEGAAGPAAEAVARRPSPAVLAMQLSDALDEASDAPAPGASAQHPLTVNGTPALAADTSAGRLLITRQKPYRVLRLEPSGPSRSAGPSAGSARPVSARMRPAAARSSRAAPSAVPAVAEGPLLGGDSPGMDLTPVTGGAVEPMFSTLEKQTAELGNATDSGVSLALSGSGTVQCGSGGCTAGSGVAGQLTTGAKSRLTGGTVTAVMTASFRIDGRPAGQCTSPPGSFAVTGTSVSGSLSCSNPGAGPVFTSVDAQKKADAQARSRANGGRPVQYRIPYDARWLITARALATTEVEKLVEKVKRERDNTGCPKSQGSPSGARLSVGGFHASYALARGASALVLDGDDDPGSFPNRIPEDKPDWFKPIPPDFALARSGNYLYVVLENGDLVIGKRTAGHVNLAGGKPVLAAGEFKTKGGQVVYLDNKSGHYRPYGARAQKAAVDAFNRNGLHADGKYNAAWGKPGC</sequence>
<feature type="compositionally biased region" description="Pro residues" evidence="1">
    <location>
        <begin position="13"/>
        <end position="68"/>
    </location>
</feature>
<reference evidence="3 4" key="1">
    <citation type="submission" date="2024-10" db="EMBL/GenBank/DDBJ databases">
        <title>The Natural Products Discovery Center: Release of the First 8490 Sequenced Strains for Exploring Actinobacteria Biosynthetic Diversity.</title>
        <authorList>
            <person name="Kalkreuter E."/>
            <person name="Kautsar S.A."/>
            <person name="Yang D."/>
            <person name="Bader C.D."/>
            <person name="Teijaro C.N."/>
            <person name="Fluegel L."/>
            <person name="Davis C.M."/>
            <person name="Simpson J.R."/>
            <person name="Lauterbach L."/>
            <person name="Steele A.D."/>
            <person name="Gui C."/>
            <person name="Meng S."/>
            <person name="Li G."/>
            <person name="Viehrig K."/>
            <person name="Ye F."/>
            <person name="Su P."/>
            <person name="Kiefer A.F."/>
            <person name="Nichols A."/>
            <person name="Cepeda A.J."/>
            <person name="Yan W."/>
            <person name="Fan B."/>
            <person name="Jiang Y."/>
            <person name="Adhikari A."/>
            <person name="Zheng C.-J."/>
            <person name="Schuster L."/>
            <person name="Cowan T.M."/>
            <person name="Smanski M.J."/>
            <person name="Chevrette M.G."/>
            <person name="De Carvalho L.P.S."/>
            <person name="Shen B."/>
        </authorList>
    </citation>
    <scope>NUCLEOTIDE SEQUENCE [LARGE SCALE GENOMIC DNA]</scope>
    <source>
        <strain evidence="3 4">NPDC018013</strain>
    </source>
</reference>
<protein>
    <submittedName>
        <fullName evidence="3">Uncharacterized protein</fullName>
    </submittedName>
</protein>
<accession>A0ABW7R859</accession>
<evidence type="ECO:0000313" key="3">
    <source>
        <dbReference type="EMBL" id="MFH8584242.1"/>
    </source>
</evidence>
<proteinExistence type="predicted"/>
<feature type="region of interest" description="Disordered" evidence="1">
    <location>
        <begin position="179"/>
        <end position="199"/>
    </location>
</feature>
<feature type="compositionally biased region" description="Low complexity" evidence="1">
    <location>
        <begin position="276"/>
        <end position="311"/>
    </location>
</feature>
<keyword evidence="2" id="KW-0472">Membrane</keyword>
<feature type="region of interest" description="Disordered" evidence="1">
    <location>
        <begin position="274"/>
        <end position="311"/>
    </location>
</feature>
<feature type="region of interest" description="Disordered" evidence="1">
    <location>
        <begin position="1"/>
        <end position="76"/>
    </location>
</feature>
<evidence type="ECO:0000256" key="2">
    <source>
        <dbReference type="SAM" id="Phobius"/>
    </source>
</evidence>
<name>A0ABW7R859_9ACTN</name>
<keyword evidence="4" id="KW-1185">Reference proteome</keyword>
<dbReference type="Proteomes" id="UP001610990">
    <property type="component" value="Unassembled WGS sequence"/>
</dbReference>
<gene>
    <name evidence="3" type="ORF">ACH4GP_07580</name>
</gene>
<keyword evidence="2" id="KW-1133">Transmembrane helix</keyword>
<keyword evidence="2" id="KW-0812">Transmembrane</keyword>
<dbReference type="RefSeq" id="WP_397671661.1">
    <property type="nucleotide sequence ID" value="NZ_JBIRFW010000011.1"/>
</dbReference>
<evidence type="ECO:0000256" key="1">
    <source>
        <dbReference type="SAM" id="MobiDB-lite"/>
    </source>
</evidence>
<comment type="caution">
    <text evidence="3">The sequence shown here is derived from an EMBL/GenBank/DDBJ whole genome shotgun (WGS) entry which is preliminary data.</text>
</comment>
<feature type="transmembrane region" description="Helical" evidence="2">
    <location>
        <begin position="84"/>
        <end position="104"/>
    </location>
</feature>
<organism evidence="3 4">
    <name type="scientific">Streptomyces celluloflavus</name>
    <dbReference type="NCBI Taxonomy" id="58344"/>
    <lineage>
        <taxon>Bacteria</taxon>
        <taxon>Bacillati</taxon>
        <taxon>Actinomycetota</taxon>
        <taxon>Actinomycetes</taxon>
        <taxon>Kitasatosporales</taxon>
        <taxon>Streptomycetaceae</taxon>
        <taxon>Streptomyces</taxon>
    </lineage>
</organism>
<dbReference type="EMBL" id="JBIRGH010000003">
    <property type="protein sequence ID" value="MFH8584242.1"/>
    <property type="molecule type" value="Genomic_DNA"/>
</dbReference>
<evidence type="ECO:0000313" key="4">
    <source>
        <dbReference type="Proteomes" id="UP001610990"/>
    </source>
</evidence>